<name>A0A370G8B6_9BACI</name>
<dbReference type="PANTHER" id="PTHR33495:SF2">
    <property type="entry name" value="ANTI-SIGMA FACTOR ANTAGONIST TM_1081-RELATED"/>
    <property type="match status" value="1"/>
</dbReference>
<comment type="caution">
    <text evidence="2">The sequence shown here is derived from an EMBL/GenBank/DDBJ whole genome shotgun (WGS) entry which is preliminary data.</text>
</comment>
<feature type="domain" description="STAS" evidence="1">
    <location>
        <begin position="15"/>
        <end position="102"/>
    </location>
</feature>
<dbReference type="SUPFAM" id="SSF52091">
    <property type="entry name" value="SpoIIaa-like"/>
    <property type="match status" value="1"/>
</dbReference>
<proteinExistence type="predicted"/>
<reference evidence="2 3" key="1">
    <citation type="submission" date="2018-07" db="EMBL/GenBank/DDBJ databases">
        <title>Genomic Encyclopedia of Type Strains, Phase IV (KMG-IV): sequencing the most valuable type-strain genomes for metagenomic binning, comparative biology and taxonomic classification.</title>
        <authorList>
            <person name="Goeker M."/>
        </authorList>
    </citation>
    <scope>NUCLEOTIDE SEQUENCE [LARGE SCALE GENOMIC DNA]</scope>
    <source>
        <strain evidence="2 3">DSM 25281</strain>
    </source>
</reference>
<dbReference type="Pfam" id="PF01740">
    <property type="entry name" value="STAS"/>
    <property type="match status" value="1"/>
</dbReference>
<dbReference type="GO" id="GO:0043856">
    <property type="term" value="F:anti-sigma factor antagonist activity"/>
    <property type="evidence" value="ECO:0007669"/>
    <property type="project" value="TreeGrafter"/>
</dbReference>
<organism evidence="2 3">
    <name type="scientific">Falsibacillus pallidus</name>
    <dbReference type="NCBI Taxonomy" id="493781"/>
    <lineage>
        <taxon>Bacteria</taxon>
        <taxon>Bacillati</taxon>
        <taxon>Bacillota</taxon>
        <taxon>Bacilli</taxon>
        <taxon>Bacillales</taxon>
        <taxon>Bacillaceae</taxon>
        <taxon>Falsibacillus</taxon>
    </lineage>
</organism>
<evidence type="ECO:0000313" key="2">
    <source>
        <dbReference type="EMBL" id="RDI40045.1"/>
    </source>
</evidence>
<dbReference type="RefSeq" id="WP_158538414.1">
    <property type="nucleotide sequence ID" value="NZ_QQAY01000013.1"/>
</dbReference>
<dbReference type="Gene3D" id="3.30.750.24">
    <property type="entry name" value="STAS domain"/>
    <property type="match status" value="1"/>
</dbReference>
<accession>A0A370G8B6</accession>
<dbReference type="InterPro" id="IPR036513">
    <property type="entry name" value="STAS_dom_sf"/>
</dbReference>
<dbReference type="PANTHER" id="PTHR33495">
    <property type="entry name" value="ANTI-SIGMA FACTOR ANTAGONIST TM_1081-RELATED-RELATED"/>
    <property type="match status" value="1"/>
</dbReference>
<protein>
    <submittedName>
        <fullName evidence="2">Stage II sporulation protein AA (Anti-sigma F factor antagonist)</fullName>
    </submittedName>
</protein>
<dbReference type="InterPro" id="IPR002645">
    <property type="entry name" value="STAS_dom"/>
</dbReference>
<sequence length="102" mass="11598">MTFNVVDNSRERDEVIIVISGELDIFTIGEVMNKIDELTVRTCILDFSGVTFIDSSGIGFVLRKIMDWQEEGRSLTFINLQPAVHEVMEEMGAFLILEEVLK</sequence>
<dbReference type="CDD" id="cd07043">
    <property type="entry name" value="STAS_anti-anti-sigma_factors"/>
    <property type="match status" value="1"/>
</dbReference>
<dbReference type="OrthoDB" id="2468251at2"/>
<dbReference type="PROSITE" id="PS50801">
    <property type="entry name" value="STAS"/>
    <property type="match status" value="1"/>
</dbReference>
<dbReference type="AlphaFoldDB" id="A0A370G8B6"/>
<dbReference type="Proteomes" id="UP000255326">
    <property type="component" value="Unassembled WGS sequence"/>
</dbReference>
<dbReference type="EMBL" id="QQAY01000013">
    <property type="protein sequence ID" value="RDI40045.1"/>
    <property type="molecule type" value="Genomic_DNA"/>
</dbReference>
<keyword evidence="3" id="KW-1185">Reference proteome</keyword>
<evidence type="ECO:0000313" key="3">
    <source>
        <dbReference type="Proteomes" id="UP000255326"/>
    </source>
</evidence>
<evidence type="ECO:0000259" key="1">
    <source>
        <dbReference type="PROSITE" id="PS50801"/>
    </source>
</evidence>
<gene>
    <name evidence="2" type="ORF">DFR59_11369</name>
</gene>